<dbReference type="PANTHER" id="PTHR24202:SF4">
    <property type="entry name" value="E3 UBIQUITIN-PROTEIN LIGASE MIB2-RELATED"/>
    <property type="match status" value="1"/>
</dbReference>
<gene>
    <name evidence="2" type="ORF">APZ42_032342</name>
</gene>
<dbReference type="PROSITE" id="PS50297">
    <property type="entry name" value="ANK_REP_REGION"/>
    <property type="match status" value="2"/>
</dbReference>
<dbReference type="EMBL" id="LRGB01003101">
    <property type="protein sequence ID" value="KZS04708.1"/>
    <property type="molecule type" value="Genomic_DNA"/>
</dbReference>
<feature type="repeat" description="ANK" evidence="1">
    <location>
        <begin position="7"/>
        <end position="39"/>
    </location>
</feature>
<accession>A0A164M433</accession>
<dbReference type="STRING" id="35525.A0A164M433"/>
<dbReference type="AlphaFoldDB" id="A0A164M433"/>
<protein>
    <submittedName>
        <fullName evidence="2">Putative E3 ubiquitin-protein ligase MIB2</fullName>
    </submittedName>
</protein>
<dbReference type="InterPro" id="IPR013083">
    <property type="entry name" value="Znf_RING/FYVE/PHD"/>
</dbReference>
<evidence type="ECO:0000313" key="3">
    <source>
        <dbReference type="Proteomes" id="UP000076858"/>
    </source>
</evidence>
<dbReference type="InterPro" id="IPR036770">
    <property type="entry name" value="Ankyrin_rpt-contain_sf"/>
</dbReference>
<dbReference type="Gene3D" id="1.25.40.20">
    <property type="entry name" value="Ankyrin repeat-containing domain"/>
    <property type="match status" value="2"/>
</dbReference>
<feature type="repeat" description="ANK" evidence="1">
    <location>
        <begin position="40"/>
        <end position="72"/>
    </location>
</feature>
<dbReference type="PRINTS" id="PR01415">
    <property type="entry name" value="ANKYRIN"/>
</dbReference>
<dbReference type="InterPro" id="IPR002110">
    <property type="entry name" value="Ankyrin_rpt"/>
</dbReference>
<reference evidence="2 3" key="1">
    <citation type="submission" date="2016-03" db="EMBL/GenBank/DDBJ databases">
        <title>EvidentialGene: Evidence-directed Construction of Genes on Genomes.</title>
        <authorList>
            <person name="Gilbert D.G."/>
            <person name="Choi J.-H."/>
            <person name="Mockaitis K."/>
            <person name="Colbourne J."/>
            <person name="Pfrender M."/>
        </authorList>
    </citation>
    <scope>NUCLEOTIDE SEQUENCE [LARGE SCALE GENOMIC DNA]</scope>
    <source>
        <strain evidence="2 3">Xinb3</strain>
        <tissue evidence="2">Complete organism</tissue>
    </source>
</reference>
<dbReference type="Proteomes" id="UP000076858">
    <property type="component" value="Unassembled WGS sequence"/>
</dbReference>
<dbReference type="Gene3D" id="3.30.40.10">
    <property type="entry name" value="Zinc/RING finger domain, C3HC4 (zinc finger)"/>
    <property type="match status" value="1"/>
</dbReference>
<dbReference type="CDD" id="cd16520">
    <property type="entry name" value="RING-HC_MIBs-like"/>
    <property type="match status" value="1"/>
</dbReference>
<proteinExistence type="predicted"/>
<dbReference type="OrthoDB" id="2122982at2759"/>
<dbReference type="GO" id="GO:0005737">
    <property type="term" value="C:cytoplasm"/>
    <property type="evidence" value="ECO:0007669"/>
    <property type="project" value="TreeGrafter"/>
</dbReference>
<name>A0A164M433_9CRUS</name>
<keyword evidence="3" id="KW-1185">Reference proteome</keyword>
<evidence type="ECO:0000256" key="1">
    <source>
        <dbReference type="PROSITE-ProRule" id="PRU00023"/>
    </source>
</evidence>
<comment type="caution">
    <text evidence="2">The sequence shown here is derived from an EMBL/GenBank/DDBJ whole genome shotgun (WGS) entry which is preliminary data.</text>
</comment>
<dbReference type="SUPFAM" id="SSF48403">
    <property type="entry name" value="Ankyrin repeat"/>
    <property type="match status" value="1"/>
</dbReference>
<dbReference type="PANTHER" id="PTHR24202">
    <property type="entry name" value="E3 UBIQUITIN-PROTEIN LIGASE MIB2"/>
    <property type="match status" value="1"/>
</dbReference>
<evidence type="ECO:0000313" key="2">
    <source>
        <dbReference type="EMBL" id="KZS04708.1"/>
    </source>
</evidence>
<organism evidence="2 3">
    <name type="scientific">Daphnia magna</name>
    <dbReference type="NCBI Taxonomy" id="35525"/>
    <lineage>
        <taxon>Eukaryota</taxon>
        <taxon>Metazoa</taxon>
        <taxon>Ecdysozoa</taxon>
        <taxon>Arthropoda</taxon>
        <taxon>Crustacea</taxon>
        <taxon>Branchiopoda</taxon>
        <taxon>Diplostraca</taxon>
        <taxon>Cladocera</taxon>
        <taxon>Anomopoda</taxon>
        <taxon>Daphniidae</taxon>
        <taxon>Daphnia</taxon>
    </lineage>
</organism>
<dbReference type="Pfam" id="PF12796">
    <property type="entry name" value="Ank_2"/>
    <property type="match status" value="2"/>
</dbReference>
<dbReference type="SMART" id="SM00248">
    <property type="entry name" value="ANK"/>
    <property type="match status" value="4"/>
</dbReference>
<dbReference type="GO" id="GO:0016567">
    <property type="term" value="P:protein ubiquitination"/>
    <property type="evidence" value="ECO:0007669"/>
    <property type="project" value="TreeGrafter"/>
</dbReference>
<sequence length="261" mass="29065">MEIPDDDGDTALHYAAFGNQHEVMELLIKKGAVIDSTNRGRCTPLHVAVNKQFPACVQMLLKYGWDVNVQDSYGDTALHDAIGKENADIIEALASASAVDCTLRNTRGFNVLHHAALKGNYFAAERILMRSRQLVDVKKDDGFAALHLASLNGHVQVIVSNVFFRLKFTPVTHVQLCFISALCFLADGTPISSQSSQQPSQDRLKYLESRIAEIEEAYTCSICMERRRNVAFLCGHGACDSCSLNFRHMCRKLIARKINLY</sequence>
<keyword evidence="1" id="KW-0040">ANK repeat</keyword>
<dbReference type="PROSITE" id="PS50088">
    <property type="entry name" value="ANK_REPEAT"/>
    <property type="match status" value="2"/>
</dbReference>